<dbReference type="GO" id="GO:0004493">
    <property type="term" value="F:methylmalonyl-CoA epimerase activity"/>
    <property type="evidence" value="ECO:0007669"/>
    <property type="project" value="TreeGrafter"/>
</dbReference>
<sequence length="161" mass="17768">MASQPSVFSHVGTTVTDLPRAIEWYQEVMGLYLLRGPLEVVEDGTPLAVAAAQIYGVGFQRFRFAHLCGADGLGVELFQFDSPPTTPRENSFEFWRTGLNHFAVTTRDIDALADRIAGNGGRRRSPTVVIDADKGYSIAYCEDPWGTVIEVCSHPYAQIWA</sequence>
<dbReference type="Pfam" id="PF00903">
    <property type="entry name" value="Glyoxalase"/>
    <property type="match status" value="1"/>
</dbReference>
<dbReference type="InterPro" id="IPR004360">
    <property type="entry name" value="Glyas_Fos-R_dOase_dom"/>
</dbReference>
<keyword evidence="1" id="KW-0479">Metal-binding</keyword>
<dbReference type="RefSeq" id="WP_190152154.1">
    <property type="nucleotide sequence ID" value="NZ_BMTL01000026.1"/>
</dbReference>
<dbReference type="InterPro" id="IPR029068">
    <property type="entry name" value="Glyas_Bleomycin-R_OHBP_Dase"/>
</dbReference>
<proteinExistence type="predicted"/>
<dbReference type="Proteomes" id="UP000606194">
    <property type="component" value="Unassembled WGS sequence"/>
</dbReference>
<dbReference type="InterPro" id="IPR037523">
    <property type="entry name" value="VOC_core"/>
</dbReference>
<feature type="domain" description="VOC" evidence="2">
    <location>
        <begin position="7"/>
        <end position="154"/>
    </location>
</feature>
<dbReference type="SUPFAM" id="SSF54593">
    <property type="entry name" value="Glyoxalase/Bleomycin resistance protein/Dihydroxybiphenyl dioxygenase"/>
    <property type="match status" value="1"/>
</dbReference>
<dbReference type="PANTHER" id="PTHR43048:SF6">
    <property type="entry name" value="BLR8189 PROTEIN"/>
    <property type="match status" value="1"/>
</dbReference>
<dbReference type="GO" id="GO:0046872">
    <property type="term" value="F:metal ion binding"/>
    <property type="evidence" value="ECO:0007669"/>
    <property type="project" value="UniProtKB-KW"/>
</dbReference>
<accession>A0A918G1A1</accession>
<protein>
    <submittedName>
        <fullName evidence="3">Glyoxalase</fullName>
    </submittedName>
</protein>
<gene>
    <name evidence="3" type="ORF">GCM10010269_56650</name>
</gene>
<evidence type="ECO:0000259" key="2">
    <source>
        <dbReference type="PROSITE" id="PS51819"/>
    </source>
</evidence>
<evidence type="ECO:0000313" key="3">
    <source>
        <dbReference type="EMBL" id="GGS10196.1"/>
    </source>
</evidence>
<dbReference type="AlphaFoldDB" id="A0A918G1A1"/>
<dbReference type="Gene3D" id="3.10.180.10">
    <property type="entry name" value="2,3-Dihydroxybiphenyl 1,2-Dioxygenase, domain 1"/>
    <property type="match status" value="1"/>
</dbReference>
<comment type="caution">
    <text evidence="3">The sequence shown here is derived from an EMBL/GenBank/DDBJ whole genome shotgun (WGS) entry which is preliminary data.</text>
</comment>
<evidence type="ECO:0000256" key="1">
    <source>
        <dbReference type="ARBA" id="ARBA00022723"/>
    </source>
</evidence>
<dbReference type="EMBL" id="BMTL01000026">
    <property type="protein sequence ID" value="GGS10196.1"/>
    <property type="molecule type" value="Genomic_DNA"/>
</dbReference>
<evidence type="ECO:0000313" key="4">
    <source>
        <dbReference type="Proteomes" id="UP000606194"/>
    </source>
</evidence>
<reference evidence="3" key="1">
    <citation type="journal article" date="2014" name="Int. J. Syst. Evol. Microbiol.">
        <title>Complete genome sequence of Corynebacterium casei LMG S-19264T (=DSM 44701T), isolated from a smear-ripened cheese.</title>
        <authorList>
            <consortium name="US DOE Joint Genome Institute (JGI-PGF)"/>
            <person name="Walter F."/>
            <person name="Albersmeier A."/>
            <person name="Kalinowski J."/>
            <person name="Ruckert C."/>
        </authorList>
    </citation>
    <scope>NUCLEOTIDE SEQUENCE</scope>
    <source>
        <strain evidence="3">JCM 4386</strain>
    </source>
</reference>
<dbReference type="PROSITE" id="PS51819">
    <property type="entry name" value="VOC"/>
    <property type="match status" value="1"/>
</dbReference>
<keyword evidence="4" id="KW-1185">Reference proteome</keyword>
<dbReference type="InterPro" id="IPR051785">
    <property type="entry name" value="MMCE/EMCE_epimerase"/>
</dbReference>
<name>A0A918G1A1_9ACTN</name>
<dbReference type="GO" id="GO:0046491">
    <property type="term" value="P:L-methylmalonyl-CoA metabolic process"/>
    <property type="evidence" value="ECO:0007669"/>
    <property type="project" value="TreeGrafter"/>
</dbReference>
<organism evidence="3 4">
    <name type="scientific">Streptomyces humidus</name>
    <dbReference type="NCBI Taxonomy" id="52259"/>
    <lineage>
        <taxon>Bacteria</taxon>
        <taxon>Bacillati</taxon>
        <taxon>Actinomycetota</taxon>
        <taxon>Actinomycetes</taxon>
        <taxon>Kitasatosporales</taxon>
        <taxon>Streptomycetaceae</taxon>
        <taxon>Streptomyces</taxon>
    </lineage>
</organism>
<reference evidence="3" key="2">
    <citation type="submission" date="2020-09" db="EMBL/GenBank/DDBJ databases">
        <authorList>
            <person name="Sun Q."/>
            <person name="Ohkuma M."/>
        </authorList>
    </citation>
    <scope>NUCLEOTIDE SEQUENCE</scope>
    <source>
        <strain evidence="3">JCM 4386</strain>
    </source>
</reference>
<dbReference type="PANTHER" id="PTHR43048">
    <property type="entry name" value="METHYLMALONYL-COA EPIMERASE"/>
    <property type="match status" value="1"/>
</dbReference>